<dbReference type="Proteomes" id="UP000192578">
    <property type="component" value="Unassembled WGS sequence"/>
</dbReference>
<gene>
    <name evidence="12" type="ORF">BV898_01681</name>
</gene>
<keyword evidence="5" id="KW-0297">G-protein coupled receptor</keyword>
<evidence type="ECO:0000256" key="9">
    <source>
        <dbReference type="SAM" id="MobiDB-lite"/>
    </source>
</evidence>
<dbReference type="OrthoDB" id="2105199at2759"/>
<feature type="transmembrane region" description="Helical" evidence="10">
    <location>
        <begin position="143"/>
        <end position="169"/>
    </location>
</feature>
<keyword evidence="8" id="KW-0807">Transducer</keyword>
<protein>
    <recommendedName>
        <fullName evidence="11">G-protein coupled receptors family 1 profile domain-containing protein</fullName>
    </recommendedName>
</protein>
<feature type="compositionally biased region" description="Acidic residues" evidence="9">
    <location>
        <begin position="269"/>
        <end position="279"/>
    </location>
</feature>
<dbReference type="EMBL" id="MTYJ01000006">
    <property type="protein sequence ID" value="OQV24622.1"/>
    <property type="molecule type" value="Genomic_DNA"/>
</dbReference>
<keyword evidence="2" id="KW-1003">Cell membrane</keyword>
<dbReference type="AlphaFoldDB" id="A0A1W0XBD6"/>
<evidence type="ECO:0000256" key="2">
    <source>
        <dbReference type="ARBA" id="ARBA00022475"/>
    </source>
</evidence>
<feature type="transmembrane region" description="Helical" evidence="10">
    <location>
        <begin position="299"/>
        <end position="317"/>
    </location>
</feature>
<feature type="region of interest" description="Disordered" evidence="9">
    <location>
        <begin position="242"/>
        <end position="291"/>
    </location>
</feature>
<dbReference type="Pfam" id="PF00001">
    <property type="entry name" value="7tm_1"/>
    <property type="match status" value="1"/>
</dbReference>
<reference evidence="13" key="1">
    <citation type="submission" date="2017-01" db="EMBL/GenBank/DDBJ databases">
        <title>Comparative genomics of anhydrobiosis in the tardigrade Hypsibius dujardini.</title>
        <authorList>
            <person name="Yoshida Y."/>
            <person name="Koutsovoulos G."/>
            <person name="Laetsch D."/>
            <person name="Stevens L."/>
            <person name="Kumar S."/>
            <person name="Horikawa D."/>
            <person name="Ishino K."/>
            <person name="Komine S."/>
            <person name="Tomita M."/>
            <person name="Blaxter M."/>
            <person name="Arakawa K."/>
        </authorList>
    </citation>
    <scope>NUCLEOTIDE SEQUENCE [LARGE SCALE GENOMIC DNA]</scope>
    <source>
        <strain evidence="13">Z151</strain>
    </source>
</reference>
<organism evidence="12 13">
    <name type="scientific">Hypsibius exemplaris</name>
    <name type="common">Freshwater tardigrade</name>
    <dbReference type="NCBI Taxonomy" id="2072580"/>
    <lineage>
        <taxon>Eukaryota</taxon>
        <taxon>Metazoa</taxon>
        <taxon>Ecdysozoa</taxon>
        <taxon>Tardigrada</taxon>
        <taxon>Eutardigrada</taxon>
        <taxon>Parachela</taxon>
        <taxon>Hypsibioidea</taxon>
        <taxon>Hypsibiidae</taxon>
        <taxon>Hypsibius</taxon>
    </lineage>
</organism>
<dbReference type="PANTHER" id="PTHR24248">
    <property type="entry name" value="ADRENERGIC RECEPTOR-RELATED G-PROTEIN COUPLED RECEPTOR"/>
    <property type="match status" value="1"/>
</dbReference>
<evidence type="ECO:0000256" key="5">
    <source>
        <dbReference type="ARBA" id="ARBA00023040"/>
    </source>
</evidence>
<evidence type="ECO:0000256" key="8">
    <source>
        <dbReference type="ARBA" id="ARBA00023224"/>
    </source>
</evidence>
<feature type="transmembrane region" description="Helical" evidence="10">
    <location>
        <begin position="337"/>
        <end position="357"/>
    </location>
</feature>
<dbReference type="Gene3D" id="1.20.1070.10">
    <property type="entry name" value="Rhodopsin 7-helix transmembrane proteins"/>
    <property type="match status" value="1"/>
</dbReference>
<feature type="compositionally biased region" description="Basic and acidic residues" evidence="9">
    <location>
        <begin position="251"/>
        <end position="263"/>
    </location>
</feature>
<evidence type="ECO:0000256" key="10">
    <source>
        <dbReference type="SAM" id="Phobius"/>
    </source>
</evidence>
<dbReference type="PROSITE" id="PS50262">
    <property type="entry name" value="G_PROTEIN_RECEP_F1_2"/>
    <property type="match status" value="1"/>
</dbReference>
<feature type="domain" description="G-protein coupled receptors family 1 profile" evidence="11">
    <location>
        <begin position="44"/>
        <end position="353"/>
    </location>
</feature>
<feature type="transmembrane region" description="Helical" evidence="10">
    <location>
        <begin position="189"/>
        <end position="214"/>
    </location>
</feature>
<evidence type="ECO:0000259" key="11">
    <source>
        <dbReference type="PROSITE" id="PS50262"/>
    </source>
</evidence>
<dbReference type="GO" id="GO:0004930">
    <property type="term" value="F:G protein-coupled receptor activity"/>
    <property type="evidence" value="ECO:0007669"/>
    <property type="project" value="UniProtKB-KW"/>
</dbReference>
<evidence type="ECO:0000256" key="1">
    <source>
        <dbReference type="ARBA" id="ARBA00004651"/>
    </source>
</evidence>
<evidence type="ECO:0000256" key="6">
    <source>
        <dbReference type="ARBA" id="ARBA00023136"/>
    </source>
</evidence>
<sequence>MSITPSPSVMNASELAHQLALIKGPNWSPIPAFFMVVCMLALASNGAVMVAFMTQRSLRTPFNVYLMNLVTANFLHAAIENPAEIVNELYSGWWLGDGYCTLFIYSKYLIKPWVCSSHALITTNRIWAILWPHSYRQTHSRRVAFLVCFGGFLYVHIIDLPGFILDLLYYRLPLVTHVCFLNYNAQPEWSLAAQLLCYDIFLFVVLFAYPIIWWKRHQRNKAMAPKRIQVSVITKKVGPVPATTRSVTRTTTDEGRSATRTDGETATVVEEDSGGDDPEEGPRDRSKLKAGGARPKSKAFLILTMLTLSLLVCWTPMMTFYTITNWVVVHGDEFLEVSLALFAIQSLVDPLLFIVTMPDLRTTFRRWLGMRQP</sequence>
<dbReference type="PRINTS" id="PR00237">
    <property type="entry name" value="GPCRRHODOPSN"/>
</dbReference>
<comment type="caution">
    <text evidence="12">The sequence shown here is derived from an EMBL/GenBank/DDBJ whole genome shotgun (WGS) entry which is preliminary data.</text>
</comment>
<dbReference type="GO" id="GO:0005886">
    <property type="term" value="C:plasma membrane"/>
    <property type="evidence" value="ECO:0007669"/>
    <property type="project" value="UniProtKB-SubCell"/>
</dbReference>
<dbReference type="InterPro" id="IPR000276">
    <property type="entry name" value="GPCR_Rhodpsn"/>
</dbReference>
<dbReference type="InterPro" id="IPR017452">
    <property type="entry name" value="GPCR_Rhodpsn_7TM"/>
</dbReference>
<evidence type="ECO:0000256" key="7">
    <source>
        <dbReference type="ARBA" id="ARBA00023170"/>
    </source>
</evidence>
<keyword evidence="3 10" id="KW-0812">Transmembrane</keyword>
<name>A0A1W0XBD6_HYPEX</name>
<accession>A0A1W0XBD6</accession>
<evidence type="ECO:0000256" key="3">
    <source>
        <dbReference type="ARBA" id="ARBA00022692"/>
    </source>
</evidence>
<feature type="transmembrane region" description="Helical" evidence="10">
    <location>
        <begin position="30"/>
        <end position="52"/>
    </location>
</feature>
<dbReference type="SUPFAM" id="SSF81321">
    <property type="entry name" value="Family A G protein-coupled receptor-like"/>
    <property type="match status" value="1"/>
</dbReference>
<comment type="subcellular location">
    <subcellularLocation>
        <location evidence="1">Cell membrane</location>
        <topology evidence="1">Multi-pass membrane protein</topology>
    </subcellularLocation>
</comment>
<keyword evidence="6 10" id="KW-0472">Membrane</keyword>
<evidence type="ECO:0000313" key="13">
    <source>
        <dbReference type="Proteomes" id="UP000192578"/>
    </source>
</evidence>
<keyword evidence="7" id="KW-0675">Receptor</keyword>
<evidence type="ECO:0000313" key="12">
    <source>
        <dbReference type="EMBL" id="OQV24622.1"/>
    </source>
</evidence>
<keyword evidence="4 10" id="KW-1133">Transmembrane helix</keyword>
<keyword evidence="13" id="KW-1185">Reference proteome</keyword>
<evidence type="ECO:0000256" key="4">
    <source>
        <dbReference type="ARBA" id="ARBA00022989"/>
    </source>
</evidence>
<proteinExistence type="predicted"/>